<dbReference type="PANTHER" id="PTHR40465">
    <property type="entry name" value="CHROMOSOME 1, WHOLE GENOME SHOTGUN SEQUENCE"/>
    <property type="match status" value="1"/>
</dbReference>
<sequence length="294" mass="32092">MIYGSVVTQMVRYFVTYKRDSTFLKCLMTYLLIAQTATIVMQCGIIYQPLIVDSKTEADNGVTPKLIPSEAILITLVATPIQLFSGWRISVITGSSVLPGIITLLSLSSFGSGINMAVLVFRHRRYSEFPALTAPAVVWLSLSAACDVVIALGLSHALYTRKQGLLGGIDTHLNRIIRLTLETGSLTAFTALLDVILCTAIPLTSTNFIADLPLSGVYTWSMLAMLNSRPRTIDELDPPTQLRFSQAPSIFRIEQPSFAATSRSSEADSEPPIRMTSNLKDRPKSEPHNAVAVP</sequence>
<dbReference type="Proteomes" id="UP001362999">
    <property type="component" value="Unassembled WGS sequence"/>
</dbReference>
<evidence type="ECO:0000256" key="1">
    <source>
        <dbReference type="SAM" id="MobiDB-lite"/>
    </source>
</evidence>
<feature type="transmembrane region" description="Helical" evidence="2">
    <location>
        <begin position="97"/>
        <end position="121"/>
    </location>
</feature>
<organism evidence="4 5">
    <name type="scientific">Favolaschia claudopus</name>
    <dbReference type="NCBI Taxonomy" id="2862362"/>
    <lineage>
        <taxon>Eukaryota</taxon>
        <taxon>Fungi</taxon>
        <taxon>Dikarya</taxon>
        <taxon>Basidiomycota</taxon>
        <taxon>Agaricomycotina</taxon>
        <taxon>Agaricomycetes</taxon>
        <taxon>Agaricomycetidae</taxon>
        <taxon>Agaricales</taxon>
        <taxon>Marasmiineae</taxon>
        <taxon>Mycenaceae</taxon>
        <taxon>Favolaschia</taxon>
    </lineage>
</organism>
<evidence type="ECO:0000313" key="5">
    <source>
        <dbReference type="Proteomes" id="UP001362999"/>
    </source>
</evidence>
<dbReference type="InterPro" id="IPR045339">
    <property type="entry name" value="DUF6534"/>
</dbReference>
<dbReference type="PANTHER" id="PTHR40465:SF1">
    <property type="entry name" value="DUF6534 DOMAIN-CONTAINING PROTEIN"/>
    <property type="match status" value="1"/>
</dbReference>
<feature type="domain" description="DUF6534" evidence="3">
    <location>
        <begin position="143"/>
        <end position="230"/>
    </location>
</feature>
<reference evidence="4 5" key="1">
    <citation type="journal article" date="2024" name="J Genomics">
        <title>Draft genome sequencing and assembly of Favolaschia claudopus CIRM-BRFM 2984 isolated from oak limbs.</title>
        <authorList>
            <person name="Navarro D."/>
            <person name="Drula E."/>
            <person name="Chaduli D."/>
            <person name="Cazenave R."/>
            <person name="Ahrendt S."/>
            <person name="Wang J."/>
            <person name="Lipzen A."/>
            <person name="Daum C."/>
            <person name="Barry K."/>
            <person name="Grigoriev I.V."/>
            <person name="Favel A."/>
            <person name="Rosso M.N."/>
            <person name="Martin F."/>
        </authorList>
    </citation>
    <scope>NUCLEOTIDE SEQUENCE [LARGE SCALE GENOMIC DNA]</scope>
    <source>
        <strain evidence="4 5">CIRM-BRFM 2984</strain>
    </source>
</reference>
<evidence type="ECO:0000259" key="3">
    <source>
        <dbReference type="Pfam" id="PF20152"/>
    </source>
</evidence>
<keyword evidence="2" id="KW-0472">Membrane</keyword>
<dbReference type="EMBL" id="JAWWNJ010000095">
    <property type="protein sequence ID" value="KAK6996869.1"/>
    <property type="molecule type" value="Genomic_DNA"/>
</dbReference>
<evidence type="ECO:0000256" key="2">
    <source>
        <dbReference type="SAM" id="Phobius"/>
    </source>
</evidence>
<keyword evidence="5" id="KW-1185">Reference proteome</keyword>
<evidence type="ECO:0000313" key="4">
    <source>
        <dbReference type="EMBL" id="KAK6996869.1"/>
    </source>
</evidence>
<dbReference type="Pfam" id="PF20152">
    <property type="entry name" value="DUF6534"/>
    <property type="match status" value="1"/>
</dbReference>
<protein>
    <recommendedName>
        <fullName evidence="3">DUF6534 domain-containing protein</fullName>
    </recommendedName>
</protein>
<feature type="transmembrane region" description="Helical" evidence="2">
    <location>
        <begin position="67"/>
        <end position="85"/>
    </location>
</feature>
<name>A0AAW0A056_9AGAR</name>
<dbReference type="AlphaFoldDB" id="A0AAW0A056"/>
<keyword evidence="2" id="KW-0812">Transmembrane</keyword>
<comment type="caution">
    <text evidence="4">The sequence shown here is derived from an EMBL/GenBank/DDBJ whole genome shotgun (WGS) entry which is preliminary data.</text>
</comment>
<proteinExistence type="predicted"/>
<keyword evidence="2" id="KW-1133">Transmembrane helix</keyword>
<accession>A0AAW0A056</accession>
<feature type="transmembrane region" description="Helical" evidence="2">
    <location>
        <begin position="136"/>
        <end position="159"/>
    </location>
</feature>
<feature type="transmembrane region" description="Helical" evidence="2">
    <location>
        <begin position="27"/>
        <end position="47"/>
    </location>
</feature>
<gene>
    <name evidence="4" type="ORF">R3P38DRAFT_1946552</name>
</gene>
<feature type="region of interest" description="Disordered" evidence="1">
    <location>
        <begin position="258"/>
        <end position="294"/>
    </location>
</feature>